<dbReference type="AlphaFoldDB" id="A0A3N4LGG8"/>
<dbReference type="Proteomes" id="UP000267821">
    <property type="component" value="Unassembled WGS sequence"/>
</dbReference>
<reference evidence="1 2" key="1">
    <citation type="journal article" date="2018" name="Nat. Ecol. Evol.">
        <title>Pezizomycetes genomes reveal the molecular basis of ectomycorrhizal truffle lifestyle.</title>
        <authorList>
            <person name="Murat C."/>
            <person name="Payen T."/>
            <person name="Noel B."/>
            <person name="Kuo A."/>
            <person name="Morin E."/>
            <person name="Chen J."/>
            <person name="Kohler A."/>
            <person name="Krizsan K."/>
            <person name="Balestrini R."/>
            <person name="Da Silva C."/>
            <person name="Montanini B."/>
            <person name="Hainaut M."/>
            <person name="Levati E."/>
            <person name="Barry K.W."/>
            <person name="Belfiori B."/>
            <person name="Cichocki N."/>
            <person name="Clum A."/>
            <person name="Dockter R.B."/>
            <person name="Fauchery L."/>
            <person name="Guy J."/>
            <person name="Iotti M."/>
            <person name="Le Tacon F."/>
            <person name="Lindquist E.A."/>
            <person name="Lipzen A."/>
            <person name="Malagnac F."/>
            <person name="Mello A."/>
            <person name="Molinier V."/>
            <person name="Miyauchi S."/>
            <person name="Poulain J."/>
            <person name="Riccioni C."/>
            <person name="Rubini A."/>
            <person name="Sitrit Y."/>
            <person name="Splivallo R."/>
            <person name="Traeger S."/>
            <person name="Wang M."/>
            <person name="Zifcakova L."/>
            <person name="Wipf D."/>
            <person name="Zambonelli A."/>
            <person name="Paolocci F."/>
            <person name="Nowrousian M."/>
            <person name="Ottonello S."/>
            <person name="Baldrian P."/>
            <person name="Spatafora J.W."/>
            <person name="Henrissat B."/>
            <person name="Nagy L.G."/>
            <person name="Aury J.M."/>
            <person name="Wincker P."/>
            <person name="Grigoriev I.V."/>
            <person name="Bonfante P."/>
            <person name="Martin F.M."/>
        </authorList>
    </citation>
    <scope>NUCLEOTIDE SEQUENCE [LARGE SCALE GENOMIC DNA]</scope>
    <source>
        <strain evidence="1 2">ATCC MYA-4762</strain>
    </source>
</reference>
<evidence type="ECO:0000313" key="2">
    <source>
        <dbReference type="Proteomes" id="UP000267821"/>
    </source>
</evidence>
<proteinExistence type="predicted"/>
<organism evidence="1 2">
    <name type="scientific">Terfezia boudieri ATCC MYA-4762</name>
    <dbReference type="NCBI Taxonomy" id="1051890"/>
    <lineage>
        <taxon>Eukaryota</taxon>
        <taxon>Fungi</taxon>
        <taxon>Dikarya</taxon>
        <taxon>Ascomycota</taxon>
        <taxon>Pezizomycotina</taxon>
        <taxon>Pezizomycetes</taxon>
        <taxon>Pezizales</taxon>
        <taxon>Pezizaceae</taxon>
        <taxon>Terfezia</taxon>
    </lineage>
</organism>
<evidence type="ECO:0000313" key="1">
    <source>
        <dbReference type="EMBL" id="RPB21967.1"/>
    </source>
</evidence>
<gene>
    <name evidence="1" type="ORF">L211DRAFT_850950</name>
</gene>
<accession>A0A3N4LGG8</accession>
<dbReference type="EMBL" id="ML121555">
    <property type="protein sequence ID" value="RPB21967.1"/>
    <property type="molecule type" value="Genomic_DNA"/>
</dbReference>
<protein>
    <submittedName>
        <fullName evidence="1">Uncharacterized protein</fullName>
    </submittedName>
</protein>
<keyword evidence="2" id="KW-1185">Reference proteome</keyword>
<name>A0A3N4LGG8_9PEZI</name>
<dbReference type="InParanoid" id="A0A3N4LGG8"/>
<dbReference type="OrthoDB" id="5483117at2759"/>
<sequence>MDDFEDQSYWLVGRVEQVVDPLKVAGEVGRMLVQVFGCSGEILNVWVEEGTTVRMIALVVPMTVARGRKALAEKLREENKDIRRAKRMPKAWGGAKVMGFIFDAADSTEVIRLVKTGIMWDGKRRKVVMFE</sequence>